<dbReference type="InterPro" id="IPR027417">
    <property type="entry name" value="P-loop_NTPase"/>
</dbReference>
<dbReference type="Gene3D" id="3.40.50.300">
    <property type="entry name" value="P-loop containing nucleotide triphosphate hydrolases"/>
    <property type="match status" value="2"/>
</dbReference>
<dbReference type="Pfam" id="PF04851">
    <property type="entry name" value="ResIII"/>
    <property type="match status" value="1"/>
</dbReference>
<sequence length="1060" mass="116780">MKFTFEANLDYQRAAINAVTDLFRGQDSLTGQFTVQARKISDVPALPGLDEAESGEGTLGIGNRLRLHTDVILANLHMVQDRAGLAHDEQLTSLNFTIEMETGTGKTYVYLRTIHELHKLYGFTKFVVVVPSVAISEGVTTSIALLHEHFEALYPGQRLSSFRLDGGNLSRVRSFATSSGIEVLITTAAAVNKATNKVHQQVEDLGFEIPMDLIRATRPMVIVDEPQSVYGDDGNPRKAKGAGRVAIEGRAPSRDDNTVGRQSLAKGMHATAVLRYSATHPRHDKANLVYRLDAIAAYEQALVKQIEVDSLVTEANGTAPYVRLLQTKRTASALKARLELDVEVGSQIKRKAVDVPVGANLEDVTGRARYRHLTLDAISVVPGAESVRFGDLVELRVHDAVGAEITVDERARQMIAQTIRQHLRKEQEFAVAGRAIKVLSLLFVDSVAKYRVYDDNGDAQPGEYAQVFEEEYAKVSAEPEFRSLLGGDPADAVAARAHQGYFSIDRSKGRSERLVDTSETNDRGRQQASLAYEQIMKDKVGLTTPGSPIRFVFTHSALQEGWDNPNVFQICVLRTMGTERWRRQSIGRGLRICIDGSGKRVPGFDVNRLTVIANESYEEFAEQLQRELADDLGIEFGRVTIDGFARLTHKPTPGAQPVPVGDEIARALFNALVAARYVTPSGKGVAKVEDSLREAVAGDTEELRALVAAAVPGVTARYVVQRLIKRLVKPIDIRKAGDRVSVPVVGERLESPEFQALWERIKHRTQFRVSVEESGLQAAIVSALRALPPVPDRKGVWETTVVNDIDQGGLRSTTMRTERIDVAYADRDDLPDILSVLADRTQLTRRTLAQALTESGTLAQFRKNPQVYVDHATQVINSAKEQLLVAGLRYELVDATRPEAARQHPLSIFAEADLTGYTGPNGNVVTGDDGELISFDTKSPYKYIVVDSAVERAFAMALKQRTDVRTFVKLPAAFTIPTPLGDYNPDWAVVIERPNGNRYMVFETKGSIDPELLRPAEKGKVYAAECHFSAIEIALDFDDLHYAKVDSMDTADGVIDETYT</sequence>
<keyword evidence="4" id="KW-1185">Reference proteome</keyword>
<proteinExistence type="predicted"/>
<evidence type="ECO:0000313" key="4">
    <source>
        <dbReference type="Proteomes" id="UP000239203"/>
    </source>
</evidence>
<dbReference type="InterPro" id="IPR045572">
    <property type="entry name" value="RE_endonuc_C"/>
</dbReference>
<reference evidence="3 4" key="1">
    <citation type="submission" date="2018-02" db="EMBL/GenBank/DDBJ databases">
        <title>Genomic Encyclopedia of Archaeal and Bacterial Type Strains, Phase II (KMG-II): from individual species to whole genera.</title>
        <authorList>
            <person name="Goeker M."/>
        </authorList>
    </citation>
    <scope>NUCLEOTIDE SEQUENCE [LARGE SCALE GENOMIC DNA]</scope>
    <source>
        <strain evidence="3 4">YU 961-1</strain>
    </source>
</reference>
<protein>
    <submittedName>
        <fullName evidence="3">Type III restriction enzyme</fullName>
    </submittedName>
</protein>
<evidence type="ECO:0000259" key="2">
    <source>
        <dbReference type="Pfam" id="PF19778"/>
    </source>
</evidence>
<dbReference type="OrthoDB" id="9776021at2"/>
<dbReference type="Pfam" id="PF19778">
    <property type="entry name" value="RE_endonuc"/>
    <property type="match status" value="1"/>
</dbReference>
<organism evidence="3 4">
    <name type="scientific">Actinokineospora auranticolor</name>
    <dbReference type="NCBI Taxonomy" id="155976"/>
    <lineage>
        <taxon>Bacteria</taxon>
        <taxon>Bacillati</taxon>
        <taxon>Actinomycetota</taxon>
        <taxon>Actinomycetes</taxon>
        <taxon>Pseudonocardiales</taxon>
        <taxon>Pseudonocardiaceae</taxon>
        <taxon>Actinokineospora</taxon>
    </lineage>
</organism>
<dbReference type="InterPro" id="IPR006935">
    <property type="entry name" value="Helicase/UvrB_N"/>
</dbReference>
<dbReference type="Proteomes" id="UP000239203">
    <property type="component" value="Unassembled WGS sequence"/>
</dbReference>
<evidence type="ECO:0000313" key="3">
    <source>
        <dbReference type="EMBL" id="PPK67870.1"/>
    </source>
</evidence>
<evidence type="ECO:0000259" key="1">
    <source>
        <dbReference type="Pfam" id="PF04851"/>
    </source>
</evidence>
<feature type="domain" description="Helicase/UvrB N-terminal" evidence="1">
    <location>
        <begin position="94"/>
        <end position="225"/>
    </location>
</feature>
<dbReference type="RefSeq" id="WP_104479165.1">
    <property type="nucleotide sequence ID" value="NZ_CP154825.1"/>
</dbReference>
<name>A0A2S6GRN4_9PSEU</name>
<dbReference type="EMBL" id="PTIX01000006">
    <property type="protein sequence ID" value="PPK67870.1"/>
    <property type="molecule type" value="Genomic_DNA"/>
</dbReference>
<dbReference type="GO" id="GO:0003677">
    <property type="term" value="F:DNA binding"/>
    <property type="evidence" value="ECO:0007669"/>
    <property type="project" value="InterPro"/>
</dbReference>
<dbReference type="GO" id="GO:0005524">
    <property type="term" value="F:ATP binding"/>
    <property type="evidence" value="ECO:0007669"/>
    <property type="project" value="InterPro"/>
</dbReference>
<gene>
    <name evidence="3" type="ORF">CLV40_106100</name>
</gene>
<feature type="domain" description="Type III restriction enzyme C-terminal endonuclease" evidence="2">
    <location>
        <begin position="938"/>
        <end position="1044"/>
    </location>
</feature>
<dbReference type="AlphaFoldDB" id="A0A2S6GRN4"/>
<comment type="caution">
    <text evidence="3">The sequence shown here is derived from an EMBL/GenBank/DDBJ whole genome shotgun (WGS) entry which is preliminary data.</text>
</comment>
<dbReference type="SUPFAM" id="SSF52540">
    <property type="entry name" value="P-loop containing nucleoside triphosphate hydrolases"/>
    <property type="match status" value="2"/>
</dbReference>
<dbReference type="GO" id="GO:0015668">
    <property type="term" value="F:type III site-specific deoxyribonuclease activity"/>
    <property type="evidence" value="ECO:0007669"/>
    <property type="project" value="InterPro"/>
</dbReference>
<accession>A0A2S6GRN4</accession>